<reference evidence="1 2" key="1">
    <citation type="submission" date="2019-08" db="EMBL/GenBank/DDBJ databases">
        <title>Bacillus genomes from the desert of Cuatro Cienegas, Coahuila.</title>
        <authorList>
            <person name="Olmedo-Alvarez G."/>
        </authorList>
    </citation>
    <scope>NUCLEOTIDE SEQUENCE [LARGE SCALE GENOMIC DNA]</scope>
    <source>
        <strain evidence="1 2">CH40_1T</strain>
    </source>
</reference>
<dbReference type="AlphaFoldDB" id="A0A5D4KFG1"/>
<evidence type="ECO:0000313" key="1">
    <source>
        <dbReference type="EMBL" id="TYR75550.1"/>
    </source>
</evidence>
<name>A0A5D4KFG1_9BACI</name>
<proteinExistence type="predicted"/>
<protein>
    <submittedName>
        <fullName evidence="1">Uncharacterized protein</fullName>
    </submittedName>
</protein>
<dbReference type="RefSeq" id="WP_148946727.1">
    <property type="nucleotide sequence ID" value="NZ_VTEH01000006.1"/>
</dbReference>
<dbReference type="EMBL" id="VTEH01000006">
    <property type="protein sequence ID" value="TYR75550.1"/>
    <property type="molecule type" value="Genomic_DNA"/>
</dbReference>
<dbReference type="Proteomes" id="UP000323317">
    <property type="component" value="Unassembled WGS sequence"/>
</dbReference>
<accession>A0A5D4KFG1</accession>
<evidence type="ECO:0000313" key="2">
    <source>
        <dbReference type="Proteomes" id="UP000323317"/>
    </source>
</evidence>
<gene>
    <name evidence="1" type="ORF">FZC79_10285</name>
</gene>
<comment type="caution">
    <text evidence="1">The sequence shown here is derived from an EMBL/GenBank/DDBJ whole genome shotgun (WGS) entry which is preliminary data.</text>
</comment>
<sequence>MTPFRTIIKNYILQYKHATITELTDHMTASGLHTSENHVRVLVNYLATMEPITVCGDNVKMELSRRVKELVT</sequence>
<organism evidence="1 2">
    <name type="scientific">Rossellomorea vietnamensis</name>
    <dbReference type="NCBI Taxonomy" id="218284"/>
    <lineage>
        <taxon>Bacteria</taxon>
        <taxon>Bacillati</taxon>
        <taxon>Bacillota</taxon>
        <taxon>Bacilli</taxon>
        <taxon>Bacillales</taxon>
        <taxon>Bacillaceae</taxon>
        <taxon>Rossellomorea</taxon>
    </lineage>
</organism>